<proteinExistence type="predicted"/>
<accession>A0A0V8QCX9</accession>
<dbReference type="Pfam" id="PF01653">
    <property type="entry name" value="DNA_ligase_aden"/>
    <property type="match status" value="1"/>
</dbReference>
<dbReference type="Gene3D" id="3.30.470.30">
    <property type="entry name" value="DNA ligase/mRNA capping enzyme"/>
    <property type="match status" value="1"/>
</dbReference>
<dbReference type="InterPro" id="IPR013839">
    <property type="entry name" value="DNAligase_adenylation"/>
</dbReference>
<dbReference type="AlphaFoldDB" id="A0A0V8QCX9"/>
<dbReference type="GO" id="GO:0003911">
    <property type="term" value="F:DNA ligase (NAD+) activity"/>
    <property type="evidence" value="ECO:0007669"/>
    <property type="project" value="InterPro"/>
</dbReference>
<dbReference type="OrthoDB" id="9759736at2"/>
<dbReference type="Proteomes" id="UP000054874">
    <property type="component" value="Unassembled WGS sequence"/>
</dbReference>
<dbReference type="RefSeq" id="WP_058353507.1">
    <property type="nucleotide sequence ID" value="NZ_CABMMD010000178.1"/>
</dbReference>
<dbReference type="SUPFAM" id="SSF56091">
    <property type="entry name" value="DNA ligase/mRNA capping enzyme, catalytic domain"/>
    <property type="match status" value="1"/>
</dbReference>
<evidence type="ECO:0000313" key="2">
    <source>
        <dbReference type="EMBL" id="KSV58270.1"/>
    </source>
</evidence>
<dbReference type="EMBL" id="LNAM01000178">
    <property type="protein sequence ID" value="KSV58270.1"/>
    <property type="molecule type" value="Genomic_DNA"/>
</dbReference>
<evidence type="ECO:0000259" key="1">
    <source>
        <dbReference type="Pfam" id="PF01653"/>
    </source>
</evidence>
<sequence length="411" mass="47362">MTLNELLNSERMCDVYRLARYMYRIGEPIIEDVVYDRLEAWLKSSEEGSSVSEFFTRTYDDDPVPEDLLAEVGIRPVYAVPTQGRQELYRYLNEDKSKSIKAITEMKDAYPFFQFLREQHLDFIASLKTDGVNTKMLYLDDKFRLSLSRGRNGDSFDYTDNSAKVMPQSLNFGKPELRIWGESYVEDSAKQYLQQKYNKPYATAKSSAISMLRVPHELVDYKYLHTLVFSAPGLAKTQHETFEILRNAGLTTVPYLWLRWNDIPESYEEFKLWIAEILDMIHQKGEGIPSDGVVIEVDDLSYEPDVHGQYLSTQIALKFSHWSFQFYSGVITDIHVTQRRVYQAVTVSIEPMYTKDGCAARVINVFNPAQLINNGLNVGSRVYFEKNSGAVNIMLHGEKLARLLEGDEVDD</sequence>
<gene>
    <name evidence="2" type="ORF">ASU35_13485</name>
</gene>
<feature type="domain" description="NAD-dependent DNA ligase adenylation" evidence="1">
    <location>
        <begin position="117"/>
        <end position="302"/>
    </location>
</feature>
<reference evidence="2 3" key="1">
    <citation type="submission" date="2015-11" db="EMBL/GenBank/DDBJ databases">
        <title>Butyribacter intestini gen. nov., sp. nov., a butyric acid-producing bacterium of the family Lachnospiraceae isolated from the human faeces.</title>
        <authorList>
            <person name="Zou Y."/>
            <person name="Xue W."/>
            <person name="Luo G."/>
            <person name="Lv M."/>
        </authorList>
    </citation>
    <scope>NUCLEOTIDE SEQUENCE [LARGE SCALE GENOMIC DNA]</scope>
    <source>
        <strain evidence="2 3">ACET-33324</strain>
    </source>
</reference>
<name>A0A0V8QCX9_9FIRM</name>
<keyword evidence="3" id="KW-1185">Reference proteome</keyword>
<dbReference type="STRING" id="290052.ASU35_13485"/>
<evidence type="ECO:0000313" key="3">
    <source>
        <dbReference type="Proteomes" id="UP000054874"/>
    </source>
</evidence>
<comment type="caution">
    <text evidence="2">The sequence shown here is derived from an EMBL/GenBank/DDBJ whole genome shotgun (WGS) entry which is preliminary data.</text>
</comment>
<organism evidence="2 3">
    <name type="scientific">Acetivibrio ethanolgignens</name>
    <dbReference type="NCBI Taxonomy" id="290052"/>
    <lineage>
        <taxon>Bacteria</taxon>
        <taxon>Bacillati</taxon>
        <taxon>Bacillota</taxon>
        <taxon>Clostridia</taxon>
        <taxon>Eubacteriales</taxon>
        <taxon>Oscillospiraceae</taxon>
        <taxon>Acetivibrio</taxon>
    </lineage>
</organism>
<protein>
    <recommendedName>
        <fullName evidence="1">NAD-dependent DNA ligase adenylation domain-containing protein</fullName>
    </recommendedName>
</protein>